<organism evidence="2 3">
    <name type="scientific">Fictibacillus phosphorivorans</name>
    <dbReference type="NCBI Taxonomy" id="1221500"/>
    <lineage>
        <taxon>Bacteria</taxon>
        <taxon>Bacillati</taxon>
        <taxon>Bacillota</taxon>
        <taxon>Bacilli</taxon>
        <taxon>Bacillales</taxon>
        <taxon>Fictibacillaceae</taxon>
        <taxon>Fictibacillus</taxon>
    </lineage>
</organism>
<dbReference type="OrthoDB" id="9815272at2"/>
<dbReference type="Pfam" id="PF18824">
    <property type="entry name" value="LPD11"/>
    <property type="match status" value="1"/>
</dbReference>
<protein>
    <recommendedName>
        <fullName evidence="1">Large polyvalent protein-associated domain-containing protein</fullName>
    </recommendedName>
</protein>
<accession>A0A163S3D2</accession>
<name>A0A163S3D2_9BACL</name>
<gene>
    <name evidence="2" type="ORF">AWM68_17535</name>
</gene>
<dbReference type="EMBL" id="LRFC01000006">
    <property type="protein sequence ID" value="KZE68049.1"/>
    <property type="molecule type" value="Genomic_DNA"/>
</dbReference>
<dbReference type="AlphaFoldDB" id="A0A163S3D2"/>
<evidence type="ECO:0000259" key="1">
    <source>
        <dbReference type="Pfam" id="PF18824"/>
    </source>
</evidence>
<comment type="caution">
    <text evidence="2">The sequence shown here is derived from an EMBL/GenBank/DDBJ whole genome shotgun (WGS) entry which is preliminary data.</text>
</comment>
<sequence length="68" mass="8253">MLLDRLRTDCDYYLGNGNRNPKNLWANDEKEQIAKMKELYNGFTEEDKPEWLTYEQIEQYEKSMVNND</sequence>
<feature type="domain" description="Large polyvalent protein-associated" evidence="1">
    <location>
        <begin position="1"/>
        <end position="64"/>
    </location>
</feature>
<dbReference type="InterPro" id="IPR040789">
    <property type="entry name" value="LPD11"/>
</dbReference>
<keyword evidence="3" id="KW-1185">Reference proteome</keyword>
<evidence type="ECO:0000313" key="3">
    <source>
        <dbReference type="Proteomes" id="UP000076567"/>
    </source>
</evidence>
<reference evidence="3" key="1">
    <citation type="submission" date="2016-01" db="EMBL/GenBank/DDBJ databases">
        <title>Draft genome of Chromobacterium sp. F49.</title>
        <authorList>
            <person name="Hong K.W."/>
        </authorList>
    </citation>
    <scope>NUCLEOTIDE SEQUENCE [LARGE SCALE GENOMIC DNA]</scope>
    <source>
        <strain evidence="3">P7IIIA</strain>
    </source>
</reference>
<evidence type="ECO:0000313" key="2">
    <source>
        <dbReference type="EMBL" id="KZE68049.1"/>
    </source>
</evidence>
<proteinExistence type="predicted"/>
<dbReference type="Proteomes" id="UP000076567">
    <property type="component" value="Unassembled WGS sequence"/>
</dbReference>